<dbReference type="InterPro" id="IPR036388">
    <property type="entry name" value="WH-like_DNA-bd_sf"/>
</dbReference>
<proteinExistence type="inferred from homology"/>
<keyword evidence="2" id="KW-0805">Transcription regulation</keyword>
<dbReference type="Gene3D" id="1.10.10.10">
    <property type="entry name" value="Winged helix-like DNA-binding domain superfamily/Winged helix DNA-binding domain"/>
    <property type="match status" value="1"/>
</dbReference>
<protein>
    <submittedName>
        <fullName evidence="6">LysR substrate-binding domain-containing protein</fullName>
    </submittedName>
</protein>
<dbReference type="PANTHER" id="PTHR30419">
    <property type="entry name" value="HTH-TYPE TRANSCRIPTIONAL REGULATOR YBHD"/>
    <property type="match status" value="1"/>
</dbReference>
<evidence type="ECO:0000259" key="5">
    <source>
        <dbReference type="PROSITE" id="PS50931"/>
    </source>
</evidence>
<dbReference type="SUPFAM" id="SSF46785">
    <property type="entry name" value="Winged helix' DNA-binding domain"/>
    <property type="match status" value="1"/>
</dbReference>
<dbReference type="Pfam" id="PF00126">
    <property type="entry name" value="HTH_1"/>
    <property type="match status" value="1"/>
</dbReference>
<dbReference type="InterPro" id="IPR000847">
    <property type="entry name" value="LysR_HTH_N"/>
</dbReference>
<feature type="domain" description="HTH lysR-type" evidence="5">
    <location>
        <begin position="1"/>
        <end position="58"/>
    </location>
</feature>
<keyword evidence="4" id="KW-0804">Transcription</keyword>
<keyword evidence="7" id="KW-1185">Reference proteome</keyword>
<dbReference type="Gene3D" id="3.40.190.290">
    <property type="match status" value="1"/>
</dbReference>
<dbReference type="RefSeq" id="WP_113856300.1">
    <property type="nucleotide sequence ID" value="NZ_CP011940.1"/>
</dbReference>
<accession>A0ABW7DL17</accession>
<dbReference type="EMBL" id="JBIEKR010000002">
    <property type="protein sequence ID" value="MFG6272036.1"/>
    <property type="molecule type" value="Genomic_DNA"/>
</dbReference>
<evidence type="ECO:0000256" key="4">
    <source>
        <dbReference type="ARBA" id="ARBA00023163"/>
    </source>
</evidence>
<comment type="similarity">
    <text evidence="1">Belongs to the LysR transcriptional regulatory family.</text>
</comment>
<dbReference type="InterPro" id="IPR005119">
    <property type="entry name" value="LysR_subst-bd"/>
</dbReference>
<organism evidence="6 7">
    <name type="scientific">Megasphaera hexanoica</name>
    <dbReference type="NCBI Taxonomy" id="1675036"/>
    <lineage>
        <taxon>Bacteria</taxon>
        <taxon>Bacillati</taxon>
        <taxon>Bacillota</taxon>
        <taxon>Negativicutes</taxon>
        <taxon>Veillonellales</taxon>
        <taxon>Veillonellaceae</taxon>
        <taxon>Megasphaera</taxon>
    </lineage>
</organism>
<comment type="caution">
    <text evidence="6">The sequence shown here is derived from an EMBL/GenBank/DDBJ whole genome shotgun (WGS) entry which is preliminary data.</text>
</comment>
<evidence type="ECO:0000256" key="2">
    <source>
        <dbReference type="ARBA" id="ARBA00023015"/>
    </source>
</evidence>
<evidence type="ECO:0000313" key="7">
    <source>
        <dbReference type="Proteomes" id="UP001605989"/>
    </source>
</evidence>
<dbReference type="InterPro" id="IPR050950">
    <property type="entry name" value="HTH-type_LysR_regulators"/>
</dbReference>
<sequence length="297" mass="33830">MDIRKYEVLLKVIDKGSFAAAANELGYTPSGVSQMMSALEEECGVNLLQRSNRGVQLSKQGQVIYPYILKTINMKEKLEEKFEEVKGYNTGKLRIVGFSSTTCSLILPIVQTFRHLHPKVEVEILEENSPKIMADWIQSEVADIAITTRSPYFECEWINLEKHPYVAVFSKDNPLALQEKITAEQLRHEDVMMYKSAHGYDFAAGKYLNQENIKTISNFTSNSNYIMLHMIEETNSICIVTKMLWDFNRPMHPGLVARPLIPALMTDIILAVKSFNDCSNVANAFIKCTKTYIKNKK</sequence>
<dbReference type="Pfam" id="PF03466">
    <property type="entry name" value="LysR_substrate"/>
    <property type="match status" value="1"/>
</dbReference>
<evidence type="ECO:0000256" key="1">
    <source>
        <dbReference type="ARBA" id="ARBA00009437"/>
    </source>
</evidence>
<reference evidence="6 7" key="1">
    <citation type="submission" date="2024-10" db="EMBL/GenBank/DDBJ databases">
        <authorList>
            <person name="Sang B.-I."/>
            <person name="Prabhaharan D."/>
        </authorList>
    </citation>
    <scope>NUCLEOTIDE SEQUENCE [LARGE SCALE GENOMIC DNA]</scope>
    <source>
        <strain evidence="6 7">MH</strain>
    </source>
</reference>
<dbReference type="PROSITE" id="PS50931">
    <property type="entry name" value="HTH_LYSR"/>
    <property type="match status" value="1"/>
</dbReference>
<evidence type="ECO:0000313" key="6">
    <source>
        <dbReference type="EMBL" id="MFG6272036.1"/>
    </source>
</evidence>
<keyword evidence="3" id="KW-0238">DNA-binding</keyword>
<dbReference type="Proteomes" id="UP001605989">
    <property type="component" value="Unassembled WGS sequence"/>
</dbReference>
<evidence type="ECO:0000256" key="3">
    <source>
        <dbReference type="ARBA" id="ARBA00023125"/>
    </source>
</evidence>
<dbReference type="SUPFAM" id="SSF53850">
    <property type="entry name" value="Periplasmic binding protein-like II"/>
    <property type="match status" value="1"/>
</dbReference>
<dbReference type="CDD" id="cd05466">
    <property type="entry name" value="PBP2_LTTR_substrate"/>
    <property type="match status" value="1"/>
</dbReference>
<gene>
    <name evidence="6" type="ORF">ACGTZG_02400</name>
</gene>
<dbReference type="InterPro" id="IPR036390">
    <property type="entry name" value="WH_DNA-bd_sf"/>
</dbReference>
<dbReference type="PANTHER" id="PTHR30419:SF24">
    <property type="entry name" value="HTH-TYPE TRANSCRIPTIONAL REGULATOR CZCR"/>
    <property type="match status" value="1"/>
</dbReference>
<name>A0ABW7DL17_9FIRM</name>